<dbReference type="PROSITE" id="PS51257">
    <property type="entry name" value="PROKAR_LIPOPROTEIN"/>
    <property type="match status" value="1"/>
</dbReference>
<proteinExistence type="predicted"/>
<comment type="caution">
    <text evidence="2">The sequence shown here is derived from an EMBL/GenBank/DDBJ whole genome shotgun (WGS) entry which is preliminary data.</text>
</comment>
<evidence type="ECO:0000313" key="3">
    <source>
        <dbReference type="Proteomes" id="UP000651271"/>
    </source>
</evidence>
<dbReference type="EMBL" id="JACOIJ010000011">
    <property type="protein sequence ID" value="MBD1429458.1"/>
    <property type="molecule type" value="Genomic_DNA"/>
</dbReference>
<evidence type="ECO:0000313" key="2">
    <source>
        <dbReference type="EMBL" id="MBD1429458.1"/>
    </source>
</evidence>
<organism evidence="2 3">
    <name type="scientific">Sphingobacterium litopenaei</name>
    <dbReference type="NCBI Taxonomy" id="2763500"/>
    <lineage>
        <taxon>Bacteria</taxon>
        <taxon>Pseudomonadati</taxon>
        <taxon>Bacteroidota</taxon>
        <taxon>Sphingobacteriia</taxon>
        <taxon>Sphingobacteriales</taxon>
        <taxon>Sphingobacteriaceae</taxon>
        <taxon>Sphingobacterium</taxon>
    </lineage>
</organism>
<name>A0ABR7YDS5_9SPHI</name>
<evidence type="ECO:0008006" key="4">
    <source>
        <dbReference type="Google" id="ProtNLM"/>
    </source>
</evidence>
<dbReference type="RefSeq" id="WP_190301981.1">
    <property type="nucleotide sequence ID" value="NZ_JACOIJ010000011.1"/>
</dbReference>
<keyword evidence="3" id="KW-1185">Reference proteome</keyword>
<dbReference type="Proteomes" id="UP000651271">
    <property type="component" value="Unassembled WGS sequence"/>
</dbReference>
<accession>A0ABR7YDS5</accession>
<feature type="chain" id="PRO_5045715032" description="VWFA domain-containing protein" evidence="1">
    <location>
        <begin position="24"/>
        <end position="328"/>
    </location>
</feature>
<protein>
    <recommendedName>
        <fullName evidence="4">VWFA domain-containing protein</fullName>
    </recommendedName>
</protein>
<reference evidence="2 3" key="1">
    <citation type="submission" date="2020-08" db="EMBL/GenBank/DDBJ databases">
        <title>Sphingobacterium sp. DN04309 isolated from aquaculture water.</title>
        <authorList>
            <person name="Zhang M."/>
        </authorList>
    </citation>
    <scope>NUCLEOTIDE SEQUENCE [LARGE SCALE GENOMIC DNA]</scope>
    <source>
        <strain evidence="2 3">DN04309</strain>
    </source>
</reference>
<keyword evidence="1" id="KW-0732">Signal</keyword>
<gene>
    <name evidence="2" type="ORF">H8B04_07740</name>
</gene>
<sequence length="328" mass="37651">MCIKNFLLSVVLLTFLISCGSSSNTDENAKRDTVYVNDYNVLLVPDLSNRINQNIHPKPVHDTMILSNILDNIKVLVDLKGRSLNQWDIYKFDFINKSTINNSDVCKPEELEINLLRFKGKLAEAASYLRDSIDKDIYLFKSNVRSIYNYSINNSAGADLWNYFNETITTSLKLRELEDITSPTSTVLDPIVLKRYKNVVVLFTDGYIENANKANGYVFDPKRITKIRKEYNASGQKDLEKFILSNQEYLLRKTTNDLKGVNVLVLEMIDRSLDKNGVAKHHPTDFQIMKLIWKEWLTASGADMVEVHQAVKKKDEGYALVKSFMEKL</sequence>
<feature type="signal peptide" evidence="1">
    <location>
        <begin position="1"/>
        <end position="23"/>
    </location>
</feature>
<evidence type="ECO:0000256" key="1">
    <source>
        <dbReference type="SAM" id="SignalP"/>
    </source>
</evidence>